<dbReference type="GO" id="GO:0004672">
    <property type="term" value="F:protein kinase activity"/>
    <property type="evidence" value="ECO:0007669"/>
    <property type="project" value="InterPro"/>
</dbReference>
<keyword evidence="3" id="KW-1185">Reference proteome</keyword>
<dbReference type="GO" id="GO:0005524">
    <property type="term" value="F:ATP binding"/>
    <property type="evidence" value="ECO:0007669"/>
    <property type="project" value="InterPro"/>
</dbReference>
<dbReference type="InterPro" id="IPR050823">
    <property type="entry name" value="Plant_Ser_Thr_Prot_Kinase"/>
</dbReference>
<dbReference type="InterPro" id="IPR011009">
    <property type="entry name" value="Kinase-like_dom_sf"/>
</dbReference>
<sequence length="203" mass="23021">MVFACRCFTILHDAGRDNFRVFTLAELKEATKNFNDSCMIGEGGYGKVHKGMVKSLEDPNKDIEGYKQWVTELNNLGDVKLQHPNLVKLIGYCDEDRENESNWLLVYEYMPNGSLDDHLSGKLPPPLWANRLKIAKDVATGLAYLHEGMDKQIIFRDFKPTNILLDSEWNAKLSDFGFARDGPQDGRTHISTTVCLLEFSSIC</sequence>
<dbReference type="Gene3D" id="3.30.200.20">
    <property type="entry name" value="Phosphorylase Kinase, domain 1"/>
    <property type="match status" value="1"/>
</dbReference>
<dbReference type="AlphaFoldDB" id="A0AA38TQV2"/>
<accession>A0AA38TQV2</accession>
<organism evidence="2 3">
    <name type="scientific">Centaurea solstitialis</name>
    <name type="common">yellow star-thistle</name>
    <dbReference type="NCBI Taxonomy" id="347529"/>
    <lineage>
        <taxon>Eukaryota</taxon>
        <taxon>Viridiplantae</taxon>
        <taxon>Streptophyta</taxon>
        <taxon>Embryophyta</taxon>
        <taxon>Tracheophyta</taxon>
        <taxon>Spermatophyta</taxon>
        <taxon>Magnoliopsida</taxon>
        <taxon>eudicotyledons</taxon>
        <taxon>Gunneridae</taxon>
        <taxon>Pentapetalae</taxon>
        <taxon>asterids</taxon>
        <taxon>campanulids</taxon>
        <taxon>Asterales</taxon>
        <taxon>Asteraceae</taxon>
        <taxon>Carduoideae</taxon>
        <taxon>Cardueae</taxon>
        <taxon>Centaureinae</taxon>
        <taxon>Centaurea</taxon>
    </lineage>
</organism>
<dbReference type="Pfam" id="PF00069">
    <property type="entry name" value="Pkinase"/>
    <property type="match status" value="1"/>
</dbReference>
<dbReference type="PANTHER" id="PTHR45621">
    <property type="entry name" value="OS01G0588500 PROTEIN-RELATED"/>
    <property type="match status" value="1"/>
</dbReference>
<protein>
    <recommendedName>
        <fullName evidence="1">Protein kinase domain-containing protein</fullName>
    </recommendedName>
</protein>
<feature type="domain" description="Protein kinase" evidence="1">
    <location>
        <begin position="34"/>
        <end position="203"/>
    </location>
</feature>
<evidence type="ECO:0000259" key="1">
    <source>
        <dbReference type="PROSITE" id="PS50011"/>
    </source>
</evidence>
<reference evidence="2" key="1">
    <citation type="submission" date="2023-03" db="EMBL/GenBank/DDBJ databases">
        <title>Chromosome-scale reference genome and RAD-based genetic map of yellow starthistle (Centaurea solstitialis) reveal putative structural variation and QTLs associated with invader traits.</title>
        <authorList>
            <person name="Reatini B."/>
            <person name="Cang F.A."/>
            <person name="Jiang Q."/>
            <person name="Mckibben M.T.W."/>
            <person name="Barker M.S."/>
            <person name="Rieseberg L.H."/>
            <person name="Dlugosch K.M."/>
        </authorList>
    </citation>
    <scope>NUCLEOTIDE SEQUENCE</scope>
    <source>
        <strain evidence="2">CAN-66</strain>
        <tissue evidence="2">Leaf</tissue>
    </source>
</reference>
<evidence type="ECO:0000313" key="3">
    <source>
        <dbReference type="Proteomes" id="UP001172457"/>
    </source>
</evidence>
<gene>
    <name evidence="2" type="ORF">OSB04_009622</name>
</gene>
<dbReference type="Gene3D" id="1.10.510.10">
    <property type="entry name" value="Transferase(Phosphotransferase) domain 1"/>
    <property type="match status" value="1"/>
</dbReference>
<proteinExistence type="predicted"/>
<evidence type="ECO:0000313" key="2">
    <source>
        <dbReference type="EMBL" id="KAJ9555008.1"/>
    </source>
</evidence>
<dbReference type="Proteomes" id="UP001172457">
    <property type="component" value="Chromosome 3"/>
</dbReference>
<dbReference type="InterPro" id="IPR000719">
    <property type="entry name" value="Prot_kinase_dom"/>
</dbReference>
<name>A0AA38TQV2_9ASTR</name>
<dbReference type="EMBL" id="JARYMX010000003">
    <property type="protein sequence ID" value="KAJ9555008.1"/>
    <property type="molecule type" value="Genomic_DNA"/>
</dbReference>
<dbReference type="PROSITE" id="PS50011">
    <property type="entry name" value="PROTEIN_KINASE_DOM"/>
    <property type="match status" value="1"/>
</dbReference>
<comment type="caution">
    <text evidence="2">The sequence shown here is derived from an EMBL/GenBank/DDBJ whole genome shotgun (WGS) entry which is preliminary data.</text>
</comment>
<dbReference type="SUPFAM" id="SSF56112">
    <property type="entry name" value="Protein kinase-like (PK-like)"/>
    <property type="match status" value="1"/>
</dbReference>